<keyword evidence="3 10" id="KW-0813">Transport</keyword>
<evidence type="ECO:0000256" key="7">
    <source>
        <dbReference type="ARBA" id="ARBA00023034"/>
    </source>
</evidence>
<keyword evidence="16" id="KW-1185">Reference proteome</keyword>
<comment type="similarity">
    <text evidence="1 10">Belongs to the adaptor complexes medium subunit family. Delta-COP subfamily.</text>
</comment>
<dbReference type="KEGG" id="adl:AURDEDRAFT_116915"/>
<comment type="function">
    <text evidence="10">The coatomer is a cytosolic protein complex that binds to dilysine motifs and reversibly associates with Golgi non-clathrin-coated vesicles, which further mediate biosynthetic protein transport from the ER, via the Golgi up to the trans Golgi network. Coatomer complex is required for budding from Golgi membranes, and is essential for the retrograde Golgi-to-ER transport of dilysine-tagged proteins.</text>
</comment>
<dbReference type="InterPro" id="IPR027059">
    <property type="entry name" value="Coatomer_dsu"/>
</dbReference>
<dbReference type="Proteomes" id="UP000006514">
    <property type="component" value="Unassembled WGS sequence"/>
</dbReference>
<evidence type="ECO:0000256" key="2">
    <source>
        <dbReference type="ARBA" id="ARBA00011775"/>
    </source>
</evidence>
<evidence type="ECO:0000256" key="4">
    <source>
        <dbReference type="ARBA" id="ARBA00022490"/>
    </source>
</evidence>
<evidence type="ECO:0000259" key="14">
    <source>
        <dbReference type="PROSITE" id="PS51072"/>
    </source>
</evidence>
<dbReference type="FunFam" id="3.30.450.60:FF:000003">
    <property type="entry name" value="Coatomer subunit delta"/>
    <property type="match status" value="1"/>
</dbReference>
<feature type="compositionally biased region" description="Low complexity" evidence="13">
    <location>
        <begin position="263"/>
        <end position="278"/>
    </location>
</feature>
<dbReference type="GO" id="GO:0030126">
    <property type="term" value="C:COPI vesicle coat"/>
    <property type="evidence" value="ECO:0007669"/>
    <property type="project" value="UniProtKB-UniRule"/>
</dbReference>
<evidence type="ECO:0000256" key="8">
    <source>
        <dbReference type="ARBA" id="ARBA00023136"/>
    </source>
</evidence>
<protein>
    <recommendedName>
        <fullName evidence="10">Coatomer subunit delta</fullName>
    </recommendedName>
</protein>
<feature type="region of interest" description="Disordered" evidence="13">
    <location>
        <begin position="251"/>
        <end position="282"/>
    </location>
</feature>
<evidence type="ECO:0000256" key="1">
    <source>
        <dbReference type="ARBA" id="ARBA00010516"/>
    </source>
</evidence>
<keyword evidence="12" id="KW-0175">Coiled coil</keyword>
<dbReference type="Gene3D" id="3.30.450.60">
    <property type="match status" value="1"/>
</dbReference>
<keyword evidence="6 10" id="KW-0653">Protein transport</keyword>
<dbReference type="GO" id="GO:0015031">
    <property type="term" value="P:protein transport"/>
    <property type="evidence" value="ECO:0007669"/>
    <property type="project" value="UniProtKB-KW"/>
</dbReference>
<dbReference type="SUPFAM" id="SSF49447">
    <property type="entry name" value="Second domain of Mu2 adaptin subunit (ap50) of ap2 adaptor"/>
    <property type="match status" value="1"/>
</dbReference>
<dbReference type="GO" id="GO:0006888">
    <property type="term" value="P:endoplasmic reticulum to Golgi vesicle-mediated transport"/>
    <property type="evidence" value="ECO:0007669"/>
    <property type="project" value="TreeGrafter"/>
</dbReference>
<dbReference type="eggNOG" id="KOG2635">
    <property type="taxonomic scope" value="Eukaryota"/>
</dbReference>
<dbReference type="OrthoDB" id="10266042at2759"/>
<feature type="domain" description="MHD" evidence="14">
    <location>
        <begin position="297"/>
        <end position="540"/>
    </location>
</feature>
<dbReference type="OMA" id="VQFRTHP"/>
<name>J0WU69_AURST</name>
<keyword evidence="7 10" id="KW-0333">Golgi apparatus</keyword>
<keyword evidence="8 10" id="KW-0472">Membrane</keyword>
<comment type="subunit">
    <text evidence="2 10">Oligomeric complex that consists of at least the alpha, beta, beta', gamma, delta, epsilon and zeta subunits.</text>
</comment>
<evidence type="ECO:0000256" key="11">
    <source>
        <dbReference type="RuleBase" id="RU366052"/>
    </source>
</evidence>
<evidence type="ECO:0000256" key="9">
    <source>
        <dbReference type="ARBA" id="ARBA00023329"/>
    </source>
</evidence>
<keyword evidence="9 10" id="KW-0968">Cytoplasmic vesicle</keyword>
<evidence type="ECO:0000313" key="15">
    <source>
        <dbReference type="EMBL" id="EJD37231.1"/>
    </source>
</evidence>
<reference evidence="16" key="1">
    <citation type="journal article" date="2012" name="Science">
        <title>The Paleozoic origin of enzymatic lignin decomposition reconstructed from 31 fungal genomes.</title>
        <authorList>
            <person name="Floudas D."/>
            <person name="Binder M."/>
            <person name="Riley R."/>
            <person name="Barry K."/>
            <person name="Blanchette R.A."/>
            <person name="Henrissat B."/>
            <person name="Martinez A.T."/>
            <person name="Otillar R."/>
            <person name="Spatafora J.W."/>
            <person name="Yadav J.S."/>
            <person name="Aerts A."/>
            <person name="Benoit I."/>
            <person name="Boyd A."/>
            <person name="Carlson A."/>
            <person name="Copeland A."/>
            <person name="Coutinho P.M."/>
            <person name="de Vries R.P."/>
            <person name="Ferreira P."/>
            <person name="Findley K."/>
            <person name="Foster B."/>
            <person name="Gaskell J."/>
            <person name="Glotzer D."/>
            <person name="Gorecki P."/>
            <person name="Heitman J."/>
            <person name="Hesse C."/>
            <person name="Hori C."/>
            <person name="Igarashi K."/>
            <person name="Jurgens J.A."/>
            <person name="Kallen N."/>
            <person name="Kersten P."/>
            <person name="Kohler A."/>
            <person name="Kuees U."/>
            <person name="Kumar T.K.A."/>
            <person name="Kuo A."/>
            <person name="LaButti K."/>
            <person name="Larrondo L.F."/>
            <person name="Lindquist E."/>
            <person name="Ling A."/>
            <person name="Lombard V."/>
            <person name="Lucas S."/>
            <person name="Lundell T."/>
            <person name="Martin R."/>
            <person name="McLaughlin D.J."/>
            <person name="Morgenstern I."/>
            <person name="Morin E."/>
            <person name="Murat C."/>
            <person name="Nagy L.G."/>
            <person name="Nolan M."/>
            <person name="Ohm R.A."/>
            <person name="Patyshakuliyeva A."/>
            <person name="Rokas A."/>
            <person name="Ruiz-Duenas F.J."/>
            <person name="Sabat G."/>
            <person name="Salamov A."/>
            <person name="Samejima M."/>
            <person name="Schmutz J."/>
            <person name="Slot J.C."/>
            <person name="St John F."/>
            <person name="Stenlid J."/>
            <person name="Sun H."/>
            <person name="Sun S."/>
            <person name="Syed K."/>
            <person name="Tsang A."/>
            <person name="Wiebenga A."/>
            <person name="Young D."/>
            <person name="Pisabarro A."/>
            <person name="Eastwood D.C."/>
            <person name="Martin F."/>
            <person name="Cullen D."/>
            <person name="Grigoriev I.V."/>
            <person name="Hibbett D.S."/>
        </authorList>
    </citation>
    <scope>NUCLEOTIDE SEQUENCE [LARGE SCALE GENOMIC DNA]</scope>
    <source>
        <strain evidence="16">TFB10046</strain>
    </source>
</reference>
<evidence type="ECO:0000256" key="5">
    <source>
        <dbReference type="ARBA" id="ARBA00022892"/>
    </source>
</evidence>
<dbReference type="GO" id="GO:0006890">
    <property type="term" value="P:retrograde vesicle-mediated transport, Golgi to endoplasmic reticulum"/>
    <property type="evidence" value="ECO:0007669"/>
    <property type="project" value="UniProtKB-UniRule"/>
</dbReference>
<dbReference type="InParanoid" id="J0WU69"/>
<dbReference type="CDD" id="cd14830">
    <property type="entry name" value="Delta_COP_N"/>
    <property type="match status" value="1"/>
</dbReference>
<dbReference type="InterPro" id="IPR011012">
    <property type="entry name" value="Longin-like_dom_sf"/>
</dbReference>
<dbReference type="Pfam" id="PF00928">
    <property type="entry name" value="Adap_comp_sub"/>
    <property type="match status" value="1"/>
</dbReference>
<dbReference type="CDD" id="cd09254">
    <property type="entry name" value="AP_delta-COPI_MHD"/>
    <property type="match status" value="1"/>
</dbReference>
<feature type="region of interest" description="Disordered" evidence="13">
    <location>
        <begin position="195"/>
        <end position="219"/>
    </location>
</feature>
<dbReference type="GO" id="GO:0051645">
    <property type="term" value="P:Golgi localization"/>
    <property type="evidence" value="ECO:0007669"/>
    <property type="project" value="TreeGrafter"/>
</dbReference>
<dbReference type="PANTHER" id="PTHR10121">
    <property type="entry name" value="COATOMER SUBUNIT DELTA"/>
    <property type="match status" value="1"/>
</dbReference>
<evidence type="ECO:0000256" key="6">
    <source>
        <dbReference type="ARBA" id="ARBA00022927"/>
    </source>
</evidence>
<proteinExistence type="inferred from homology"/>
<evidence type="ECO:0000313" key="16">
    <source>
        <dbReference type="Proteomes" id="UP000006514"/>
    </source>
</evidence>
<dbReference type="InterPro" id="IPR036168">
    <property type="entry name" value="AP2_Mu_C_sf"/>
</dbReference>
<dbReference type="PROSITE" id="PS51072">
    <property type="entry name" value="MHD"/>
    <property type="match status" value="1"/>
</dbReference>
<gene>
    <name evidence="15" type="ORF">AURDEDRAFT_116915</name>
</gene>
<evidence type="ECO:0000256" key="3">
    <source>
        <dbReference type="ARBA" id="ARBA00022448"/>
    </source>
</evidence>
<evidence type="ECO:0000256" key="10">
    <source>
        <dbReference type="RuleBase" id="RU364018"/>
    </source>
</evidence>
<comment type="subcellular location">
    <subcellularLocation>
        <location evidence="10 11">Cytoplasm</location>
    </subcellularLocation>
    <subcellularLocation>
        <location evidence="10 11">Cytoplasmic vesicle</location>
        <location evidence="10 11">COPI-coated vesicle membrane</location>
        <topology evidence="10 11">Peripheral membrane protein</topology>
        <orientation evidence="10 11">Cytoplasmic side</orientation>
    </subcellularLocation>
    <subcellularLocation>
        <location evidence="10 11">Golgi apparatus membrane</location>
        <topology evidence="10 11">Peripheral membrane protein</topology>
        <orientation evidence="10 11">Cytoplasmic side</orientation>
    </subcellularLocation>
</comment>
<dbReference type="SUPFAM" id="SSF64356">
    <property type="entry name" value="SNARE-like"/>
    <property type="match status" value="1"/>
</dbReference>
<dbReference type="AlphaFoldDB" id="J0WU69"/>
<sequence length="540" mass="57586">MVVLAASICTKAGKPLVSRQFRELSRARIESLLTSFTTLIPPNSQHTSVETAEVRYVYQPLDDLYVLLVTNKASNILQDIGTLHLVARVVSDTCRTPDEREILAHAFTLLAAFDEIVSLGYRENINLMQVRNVLEMDSHEEKIQEIIARNKEAEAKEELKRRAKALEMQRREQQRRGQGGSGGVGYLGSAYGGSGSYSPVPRQASPAPTPFASSGTSSTVTAKAPAFKGSGMKLGATKKAKNDILDAMGAADEPAEPEPEPEAAPTPAAAVAPAAAANTPPPGVIPAGRGSLPEVPKAGIHAQIRETLSLSLTREGGVKALELRGELNLVISQAPLAKAKLVLAPLGATGATALQFKQHPNVAKFAPGGDRAIALKDKSRSFPVGQPLGVLKWRYADKDEAVVPLSINCWPTPNNDGTCDVNIEYELEASQLTLHDLTISIPLPTGSYPTVAGDAQWSLNVHTHALDWRVPLVDGDSPSGSLEFSVAGHDPSAFFPVHCGWVSDSSLFGVQVAEARLVESNEAVEVSQEVTLVPELYVVS</sequence>
<dbReference type="PANTHER" id="PTHR10121:SF0">
    <property type="entry name" value="COATOMER SUBUNIT DELTA"/>
    <property type="match status" value="1"/>
</dbReference>
<accession>J0WU69</accession>
<keyword evidence="4 10" id="KW-0963">Cytoplasm</keyword>
<keyword evidence="5 10" id="KW-0931">ER-Golgi transport</keyword>
<dbReference type="EMBL" id="JH687845">
    <property type="protein sequence ID" value="EJD37231.1"/>
    <property type="molecule type" value="Genomic_DNA"/>
</dbReference>
<feature type="coiled-coil region" evidence="12">
    <location>
        <begin position="136"/>
        <end position="176"/>
    </location>
</feature>
<organism evidence="15 16">
    <name type="scientific">Auricularia subglabra (strain TFB-10046 / SS5)</name>
    <name type="common">White-rot fungus</name>
    <name type="synonym">Auricularia delicata (strain TFB10046)</name>
    <dbReference type="NCBI Taxonomy" id="717982"/>
    <lineage>
        <taxon>Eukaryota</taxon>
        <taxon>Fungi</taxon>
        <taxon>Dikarya</taxon>
        <taxon>Basidiomycota</taxon>
        <taxon>Agaricomycotina</taxon>
        <taxon>Agaricomycetes</taxon>
        <taxon>Auriculariales</taxon>
        <taxon>Auriculariaceae</taxon>
        <taxon>Auricularia</taxon>
    </lineage>
</organism>
<evidence type="ECO:0000256" key="12">
    <source>
        <dbReference type="SAM" id="Coils"/>
    </source>
</evidence>
<dbReference type="InterPro" id="IPR028565">
    <property type="entry name" value="MHD"/>
</dbReference>
<dbReference type="GO" id="GO:0000139">
    <property type="term" value="C:Golgi membrane"/>
    <property type="evidence" value="ECO:0007669"/>
    <property type="project" value="UniProtKB-SubCell"/>
</dbReference>
<evidence type="ECO:0000256" key="13">
    <source>
        <dbReference type="SAM" id="MobiDB-lite"/>
    </source>
</evidence>